<dbReference type="GO" id="GO:0006598">
    <property type="term" value="P:polyamine catabolic process"/>
    <property type="evidence" value="ECO:0007669"/>
    <property type="project" value="TreeGrafter"/>
</dbReference>
<accession>A0A510JA22</accession>
<proteinExistence type="predicted"/>
<dbReference type="InterPro" id="IPR029062">
    <property type="entry name" value="Class_I_gatase-like"/>
</dbReference>
<dbReference type="PANTHER" id="PTHR43235:SF1">
    <property type="entry name" value="GLUTAMINE AMIDOTRANSFERASE PB2B2.05-RELATED"/>
    <property type="match status" value="1"/>
</dbReference>
<dbReference type="CDD" id="cd01745">
    <property type="entry name" value="GATase1_2"/>
    <property type="match status" value="1"/>
</dbReference>
<evidence type="ECO:0000313" key="2">
    <source>
        <dbReference type="Proteomes" id="UP000321606"/>
    </source>
</evidence>
<dbReference type="PROSITE" id="PS51273">
    <property type="entry name" value="GATASE_TYPE_1"/>
    <property type="match status" value="1"/>
</dbReference>
<dbReference type="FunFam" id="3.40.50.880:FF:000030">
    <property type="entry name" value="Gamma-glutamyl-gamma-aminobutyrate hydrolase PuuD"/>
    <property type="match status" value="1"/>
</dbReference>
<dbReference type="InterPro" id="IPR011697">
    <property type="entry name" value="Peptidase_C26"/>
</dbReference>
<evidence type="ECO:0000313" key="1">
    <source>
        <dbReference type="EMBL" id="BBM36014.1"/>
    </source>
</evidence>
<protein>
    <submittedName>
        <fullName evidence="1">Peptidase C26</fullName>
    </submittedName>
</protein>
<dbReference type="PANTHER" id="PTHR43235">
    <property type="entry name" value="GLUTAMINE AMIDOTRANSFERASE PB2B2.05-RELATED"/>
    <property type="match status" value="1"/>
</dbReference>
<dbReference type="InterPro" id="IPR044668">
    <property type="entry name" value="PuuD-like"/>
</dbReference>
<dbReference type="STRING" id="714315.GCA_000516535_00937"/>
<reference evidence="1 2" key="1">
    <citation type="submission" date="2019-07" db="EMBL/GenBank/DDBJ databases">
        <title>Complete Genome Sequence of Leptotrichia goodfellowii Strain JCM 16774.</title>
        <authorList>
            <person name="Watanabe S."/>
            <person name="Cui L."/>
        </authorList>
    </citation>
    <scope>NUCLEOTIDE SEQUENCE [LARGE SCALE GENOMIC DNA]</scope>
    <source>
        <strain evidence="1 2">JCM16774</strain>
    </source>
</reference>
<dbReference type="GO" id="GO:0005829">
    <property type="term" value="C:cytosol"/>
    <property type="evidence" value="ECO:0007669"/>
    <property type="project" value="TreeGrafter"/>
</dbReference>
<dbReference type="Gene3D" id="3.40.50.880">
    <property type="match status" value="1"/>
</dbReference>
<gene>
    <name evidence="1" type="ORF">JCM16774_0946</name>
</gene>
<dbReference type="EMBL" id="AP019822">
    <property type="protein sequence ID" value="BBM36014.1"/>
    <property type="molecule type" value="Genomic_DNA"/>
</dbReference>
<dbReference type="PRINTS" id="PR00097">
    <property type="entry name" value="ANTSNTHASEII"/>
</dbReference>
<sequence length="244" mass="27503">MDKKPIIGISGSILIAEGGVFTGYQRAYVNHAYVEALIKAGGIPFIIPFNTDKEVTKEQIKYVDGLILSGGHDIFPQLFGEEPKQHIGETFLDRDNFDILLLKTAVDQKKPVLGICRGHQVINVAFGGTMYQDLSYNKDIYIKHSQVTKWDRPTHTVEIKENSFLSEIFGKEGLVNSFHHQVVNKVADDFKVTALSKDGVVEGIENISDDKFILGVQWHPESMIHTDENSAKLFKRFVERVKKN</sequence>
<dbReference type="GO" id="GO:0033969">
    <property type="term" value="F:gamma-glutamyl-gamma-aminobutyrate hydrolase activity"/>
    <property type="evidence" value="ECO:0007669"/>
    <property type="project" value="TreeGrafter"/>
</dbReference>
<name>A0A510JA22_9FUSO</name>
<dbReference type="AlphaFoldDB" id="A0A510JA22"/>
<dbReference type="RefSeq" id="WP_026737426.1">
    <property type="nucleotide sequence ID" value="NZ_AP019822.1"/>
</dbReference>
<dbReference type="Proteomes" id="UP000321606">
    <property type="component" value="Chromosome"/>
</dbReference>
<organism evidence="1 2">
    <name type="scientific">Pseudoleptotrichia goodfellowii</name>
    <dbReference type="NCBI Taxonomy" id="157692"/>
    <lineage>
        <taxon>Bacteria</taxon>
        <taxon>Fusobacteriati</taxon>
        <taxon>Fusobacteriota</taxon>
        <taxon>Fusobacteriia</taxon>
        <taxon>Fusobacteriales</taxon>
        <taxon>Leptotrichiaceae</taxon>
        <taxon>Pseudoleptotrichia</taxon>
    </lineage>
</organism>
<dbReference type="OrthoDB" id="9813383at2"/>
<dbReference type="PRINTS" id="PR00096">
    <property type="entry name" value="GATASE"/>
</dbReference>
<dbReference type="Pfam" id="PF07722">
    <property type="entry name" value="Peptidase_C26"/>
    <property type="match status" value="1"/>
</dbReference>
<dbReference type="SUPFAM" id="SSF52317">
    <property type="entry name" value="Class I glutamine amidotransferase-like"/>
    <property type="match status" value="1"/>
</dbReference>
<dbReference type="KEGG" id="lgo:JCM16774_0946"/>